<dbReference type="KEGG" id="mtw:CQW49_10010"/>
<evidence type="ECO:0000256" key="1">
    <source>
        <dbReference type="ARBA" id="ARBA00004370"/>
    </source>
</evidence>
<evidence type="ECO:0000256" key="6">
    <source>
        <dbReference type="RuleBase" id="RU363076"/>
    </source>
</evidence>
<dbReference type="InterPro" id="IPR045214">
    <property type="entry name" value="Surf1/Surf4"/>
</dbReference>
<dbReference type="PROSITE" id="PS50895">
    <property type="entry name" value="SURF1"/>
    <property type="match status" value="1"/>
</dbReference>
<evidence type="ECO:0000256" key="2">
    <source>
        <dbReference type="ARBA" id="ARBA00007165"/>
    </source>
</evidence>
<keyword evidence="4 6" id="KW-1133">Transmembrane helix</keyword>
<evidence type="ECO:0000313" key="8">
    <source>
        <dbReference type="Proteomes" id="UP000230709"/>
    </source>
</evidence>
<comment type="similarity">
    <text evidence="2 6">Belongs to the SURF1 family.</text>
</comment>
<evidence type="ECO:0000256" key="5">
    <source>
        <dbReference type="ARBA" id="ARBA00023136"/>
    </source>
</evidence>
<dbReference type="Proteomes" id="UP000230709">
    <property type="component" value="Chromosome"/>
</dbReference>
<dbReference type="AlphaFoldDB" id="A0A2D2CZI7"/>
<dbReference type="EMBL" id="CP023737">
    <property type="protein sequence ID" value="ATQ68173.1"/>
    <property type="molecule type" value="Genomic_DNA"/>
</dbReference>
<evidence type="ECO:0000256" key="4">
    <source>
        <dbReference type="ARBA" id="ARBA00022989"/>
    </source>
</evidence>
<reference evidence="8" key="1">
    <citation type="submission" date="2017-10" db="EMBL/GenBank/DDBJ databases">
        <title>Completed PacBio SMRT sequence of Methylosinus trichosporium OB3b reveals presence of a third large plasmid.</title>
        <authorList>
            <person name="Charles T.C."/>
            <person name="Lynch M.D.J."/>
            <person name="Heil J.R."/>
            <person name="Cheng J."/>
        </authorList>
    </citation>
    <scope>NUCLEOTIDE SEQUENCE [LARGE SCALE GENOMIC DNA]</scope>
    <source>
        <strain evidence="8">OB3b</strain>
    </source>
</reference>
<organism evidence="7 8">
    <name type="scientific">Methylosinus trichosporium (strain ATCC 35070 / NCIMB 11131 / UNIQEM 75 / OB3b)</name>
    <dbReference type="NCBI Taxonomy" id="595536"/>
    <lineage>
        <taxon>Bacteria</taxon>
        <taxon>Pseudomonadati</taxon>
        <taxon>Pseudomonadota</taxon>
        <taxon>Alphaproteobacteria</taxon>
        <taxon>Hyphomicrobiales</taxon>
        <taxon>Methylocystaceae</taxon>
        <taxon>Methylosinus</taxon>
    </lineage>
</organism>
<feature type="transmembrane region" description="Helical" evidence="6">
    <location>
        <begin position="223"/>
        <end position="245"/>
    </location>
</feature>
<accession>A0A2D2CZI7</accession>
<dbReference type="GO" id="GO:0005886">
    <property type="term" value="C:plasma membrane"/>
    <property type="evidence" value="ECO:0007669"/>
    <property type="project" value="UniProtKB-SubCell"/>
</dbReference>
<dbReference type="STRING" id="595536.GCA_000178815_03162"/>
<feature type="transmembrane region" description="Helical" evidence="6">
    <location>
        <begin position="12"/>
        <end position="33"/>
    </location>
</feature>
<sequence length="251" mass="27332">MRAEARALAGSGVLGPAIFTALMVALLTTLGVWQLRRLAWKEALIDRVETRAHATPVDLPPRADWRSMRPDDYDFLHARARGRFDLAREALIFSPPPQGAGVEPGYRVFAPFALDDGGIVLVDRGFLSISQRASDARRREPAGRMTIVGVLRRPQAKNLFTPADDPASGLFYTSDASAIAAALGLEDVAPFTLELDSDASPTPASDQLPRPFGVNVELVNNHLSYAVTWFGLAAATLGGFIFYAWSRLRRS</sequence>
<comment type="subcellular location">
    <subcellularLocation>
        <location evidence="6">Cell membrane</location>
        <topology evidence="6">Multi-pass membrane protein</topology>
    </subcellularLocation>
    <subcellularLocation>
        <location evidence="1">Membrane</location>
    </subcellularLocation>
</comment>
<keyword evidence="5 6" id="KW-0472">Membrane</keyword>
<dbReference type="PANTHER" id="PTHR23427">
    <property type="entry name" value="SURFEIT LOCUS PROTEIN"/>
    <property type="match status" value="1"/>
</dbReference>
<proteinExistence type="inferred from homology"/>
<dbReference type="PANTHER" id="PTHR23427:SF2">
    <property type="entry name" value="SURFEIT LOCUS PROTEIN 1"/>
    <property type="match status" value="1"/>
</dbReference>
<evidence type="ECO:0000256" key="3">
    <source>
        <dbReference type="ARBA" id="ARBA00022692"/>
    </source>
</evidence>
<dbReference type="InterPro" id="IPR002994">
    <property type="entry name" value="Surf1/Shy1"/>
</dbReference>
<dbReference type="CDD" id="cd06662">
    <property type="entry name" value="SURF1"/>
    <property type="match status" value="1"/>
</dbReference>
<keyword evidence="6" id="KW-1003">Cell membrane</keyword>
<name>A0A2D2CZI7_METT3</name>
<keyword evidence="8" id="KW-1185">Reference proteome</keyword>
<keyword evidence="3 6" id="KW-0812">Transmembrane</keyword>
<evidence type="ECO:0000313" key="7">
    <source>
        <dbReference type="EMBL" id="ATQ68173.1"/>
    </source>
</evidence>
<dbReference type="Pfam" id="PF02104">
    <property type="entry name" value="SURF1"/>
    <property type="match status" value="1"/>
</dbReference>
<protein>
    <recommendedName>
        <fullName evidence="6">SURF1-like protein</fullName>
    </recommendedName>
</protein>
<dbReference type="RefSeq" id="WP_065083575.1">
    <property type="nucleotide sequence ID" value="NZ_CP023737.1"/>
</dbReference>
<gene>
    <name evidence="7" type="ORF">CQW49_10010</name>
</gene>